<dbReference type="Gene3D" id="3.40.710.10">
    <property type="entry name" value="DD-peptidase/beta-lactamase superfamily"/>
    <property type="match status" value="1"/>
</dbReference>
<comment type="caution">
    <text evidence="5">The sequence shown here is derived from an EMBL/GenBank/DDBJ whole genome shotgun (WGS) entry which is preliminary data.</text>
</comment>
<dbReference type="InterPro" id="IPR005311">
    <property type="entry name" value="PBP_dimer"/>
</dbReference>
<evidence type="ECO:0000259" key="3">
    <source>
        <dbReference type="Pfam" id="PF00905"/>
    </source>
</evidence>
<evidence type="ECO:0000313" key="5">
    <source>
        <dbReference type="EMBL" id="MCA9392155.1"/>
    </source>
</evidence>
<dbReference type="InterPro" id="IPR012338">
    <property type="entry name" value="Beta-lactam/transpept-like"/>
</dbReference>
<dbReference type="Proteomes" id="UP000751518">
    <property type="component" value="Unassembled WGS sequence"/>
</dbReference>
<evidence type="ECO:0000256" key="2">
    <source>
        <dbReference type="ARBA" id="ARBA00023136"/>
    </source>
</evidence>
<dbReference type="Gene3D" id="3.90.1310.10">
    <property type="entry name" value="Penicillin-binding protein 2a (Domain 2)"/>
    <property type="match status" value="1"/>
</dbReference>
<sequence>MIIDHGEYSVLAMRQHTAERQLSADRGQIFSSDGFPLVLNAPSYLLFAVPLEMDDKDAVVEVVKDLVVNEIKAADVKRDKEDDLLKFEDDEKYPLTWPIIYRNAKRTLLDYEDWEKDLSDQVGEQLESLLSDDANQFVQLVADLDQSQKDTIEALEIPGVYFQQAYKRLYPESEMAAPVLGFVGKTSLGEDQGYFGLEGYYNGYLSGQVGYELIERDVEGKRIPFGNSKLNTPSHGKDIVVTIKREMQYLLDKKLNEGVKKYGAKSGTAILIDPYSGAIWAMSSSPSFNPQYWTEELNGEGDVSRITQFRNAAVGSNYEPGSVMKPVTMAMAINEDLVTPNTIYHDDGPVVYNGFPVRTWDNKYHGEITMTQILQLSDNTGAAWVGHQVGFEKFERYVNDFRFGQLLGIDLQGEEAGIVRDSSTWRDIDLANMSFGQGISVTPLQITAAFTTLINGGFVYKPYIVEEIKVSDDKVVQTQPTILSHPITDETSEQIRYMLKKVVTDGEFKWFVKQSGMDIYSVGGKTGTAQIPIDGEYDPHKTNTTFIGFGPVEDPKFVMYMMLSEPTTSTYSADTVVPMWMETARELMNYFSIRPEI</sequence>
<dbReference type="InterPro" id="IPR036138">
    <property type="entry name" value="PBP_dimer_sf"/>
</dbReference>
<evidence type="ECO:0000256" key="1">
    <source>
        <dbReference type="ARBA" id="ARBA00004370"/>
    </source>
</evidence>
<dbReference type="SUPFAM" id="SSF56601">
    <property type="entry name" value="beta-lactamase/transpeptidase-like"/>
    <property type="match status" value="1"/>
</dbReference>
<dbReference type="SUPFAM" id="SSF56519">
    <property type="entry name" value="Penicillin binding protein dimerisation domain"/>
    <property type="match status" value="1"/>
</dbReference>
<proteinExistence type="predicted"/>
<dbReference type="InterPro" id="IPR001460">
    <property type="entry name" value="PCN-bd_Tpept"/>
</dbReference>
<dbReference type="InterPro" id="IPR050515">
    <property type="entry name" value="Beta-lactam/transpept"/>
</dbReference>
<feature type="domain" description="Penicillin-binding protein dimerisation" evidence="4">
    <location>
        <begin position="23"/>
        <end position="223"/>
    </location>
</feature>
<dbReference type="Gene3D" id="3.30.450.330">
    <property type="match status" value="1"/>
</dbReference>
<accession>A0A955RS29</accession>
<dbReference type="Pfam" id="PF03717">
    <property type="entry name" value="PBP_dimer"/>
    <property type="match status" value="1"/>
</dbReference>
<comment type="subcellular location">
    <subcellularLocation>
        <location evidence="1">Membrane</location>
    </subcellularLocation>
</comment>
<evidence type="ECO:0000313" key="6">
    <source>
        <dbReference type="Proteomes" id="UP000751518"/>
    </source>
</evidence>
<keyword evidence="2" id="KW-0472">Membrane</keyword>
<dbReference type="Pfam" id="PF00905">
    <property type="entry name" value="Transpeptidase"/>
    <property type="match status" value="1"/>
</dbReference>
<name>A0A955RS29_UNCKA</name>
<organism evidence="5 6">
    <name type="scientific">candidate division WWE3 bacterium</name>
    <dbReference type="NCBI Taxonomy" id="2053526"/>
    <lineage>
        <taxon>Bacteria</taxon>
        <taxon>Katanobacteria</taxon>
    </lineage>
</organism>
<dbReference type="GO" id="GO:0005886">
    <property type="term" value="C:plasma membrane"/>
    <property type="evidence" value="ECO:0007669"/>
    <property type="project" value="TreeGrafter"/>
</dbReference>
<dbReference type="PANTHER" id="PTHR30627">
    <property type="entry name" value="PEPTIDOGLYCAN D,D-TRANSPEPTIDASE"/>
    <property type="match status" value="1"/>
</dbReference>
<dbReference type="GO" id="GO:0008658">
    <property type="term" value="F:penicillin binding"/>
    <property type="evidence" value="ECO:0007669"/>
    <property type="project" value="InterPro"/>
</dbReference>
<protein>
    <submittedName>
        <fullName evidence="5">Penicillin-binding protein 2</fullName>
    </submittedName>
</protein>
<feature type="domain" description="Penicillin-binding protein transpeptidase" evidence="3">
    <location>
        <begin position="267"/>
        <end position="571"/>
    </location>
</feature>
<dbReference type="AlphaFoldDB" id="A0A955RS29"/>
<dbReference type="GO" id="GO:0071555">
    <property type="term" value="P:cell wall organization"/>
    <property type="evidence" value="ECO:0007669"/>
    <property type="project" value="TreeGrafter"/>
</dbReference>
<reference evidence="5" key="1">
    <citation type="submission" date="2020-04" db="EMBL/GenBank/DDBJ databases">
        <authorList>
            <person name="Zhang T."/>
        </authorList>
    </citation>
    <scope>NUCLEOTIDE SEQUENCE</scope>
    <source>
        <strain evidence="5">HKST-UBA03</strain>
    </source>
</reference>
<dbReference type="EMBL" id="JAGQKZ010000023">
    <property type="protein sequence ID" value="MCA9392155.1"/>
    <property type="molecule type" value="Genomic_DNA"/>
</dbReference>
<evidence type="ECO:0000259" key="4">
    <source>
        <dbReference type="Pfam" id="PF03717"/>
    </source>
</evidence>
<reference evidence="5" key="2">
    <citation type="journal article" date="2021" name="Microbiome">
        <title>Successional dynamics and alternative stable states in a saline activated sludge microbial community over 9 years.</title>
        <authorList>
            <person name="Wang Y."/>
            <person name="Ye J."/>
            <person name="Ju F."/>
            <person name="Liu L."/>
            <person name="Boyd J.A."/>
            <person name="Deng Y."/>
            <person name="Parks D.H."/>
            <person name="Jiang X."/>
            <person name="Yin X."/>
            <person name="Woodcroft B.J."/>
            <person name="Tyson G.W."/>
            <person name="Hugenholtz P."/>
            <person name="Polz M.F."/>
            <person name="Zhang T."/>
        </authorList>
    </citation>
    <scope>NUCLEOTIDE SEQUENCE</scope>
    <source>
        <strain evidence="5">HKST-UBA03</strain>
    </source>
</reference>
<gene>
    <name evidence="5" type="ORF">KC614_03040</name>
</gene>
<dbReference type="PANTHER" id="PTHR30627:SF1">
    <property type="entry name" value="PEPTIDOGLYCAN D,D-TRANSPEPTIDASE FTSI"/>
    <property type="match status" value="1"/>
</dbReference>